<keyword evidence="5" id="KW-0049">Antioxidant</keyword>
<protein>
    <recommendedName>
        <fullName evidence="11">Globin family profile domain-containing protein</fullName>
    </recommendedName>
</protein>
<dbReference type="GO" id="GO:0005737">
    <property type="term" value="C:cytoplasm"/>
    <property type="evidence" value="ECO:0007669"/>
    <property type="project" value="TreeGrafter"/>
</dbReference>
<name>A0A7S4UQ38_9STRA</name>
<dbReference type="InterPro" id="IPR001486">
    <property type="entry name" value="Hemoglobin_trunc"/>
</dbReference>
<dbReference type="GO" id="GO:0034599">
    <property type="term" value="P:cellular response to oxidative stress"/>
    <property type="evidence" value="ECO:0007669"/>
    <property type="project" value="TreeGrafter"/>
</dbReference>
<dbReference type="PANTHER" id="PTHR42801">
    <property type="entry name" value="THIOREDOXIN-DEPENDENT PEROXIDE REDUCTASE"/>
    <property type="match status" value="1"/>
</dbReference>
<keyword evidence="1" id="KW-0813">Transport</keyword>
<accession>A0A7S4UQ38</accession>
<evidence type="ECO:0000256" key="6">
    <source>
        <dbReference type="ARBA" id="ARBA00023002"/>
    </source>
</evidence>
<keyword evidence="7" id="KW-0408">Iron</keyword>
<dbReference type="GO" id="GO:0008379">
    <property type="term" value="F:thioredoxin peroxidase activity"/>
    <property type="evidence" value="ECO:0007669"/>
    <property type="project" value="TreeGrafter"/>
</dbReference>
<dbReference type="InterPro" id="IPR009050">
    <property type="entry name" value="Globin-like_sf"/>
</dbReference>
<dbReference type="AlphaFoldDB" id="A0A7S4UQ38"/>
<dbReference type="CDD" id="cd00454">
    <property type="entry name" value="TrHb1_N"/>
    <property type="match status" value="3"/>
</dbReference>
<dbReference type="EMBL" id="HBNS01003172">
    <property type="protein sequence ID" value="CAE4583104.1"/>
    <property type="molecule type" value="Transcribed_RNA"/>
</dbReference>
<evidence type="ECO:0000256" key="1">
    <source>
        <dbReference type="ARBA" id="ARBA00022448"/>
    </source>
</evidence>
<dbReference type="SUPFAM" id="SSF46458">
    <property type="entry name" value="Globin-like"/>
    <property type="match status" value="3"/>
</dbReference>
<keyword evidence="2" id="KW-0575">Peroxidase</keyword>
<evidence type="ECO:0000256" key="3">
    <source>
        <dbReference type="ARBA" id="ARBA00022617"/>
    </source>
</evidence>
<gene>
    <name evidence="10" type="ORF">DBRI00130_LOCUS2566</name>
</gene>
<reference evidence="10" key="1">
    <citation type="submission" date="2021-01" db="EMBL/GenBank/DDBJ databases">
        <authorList>
            <person name="Corre E."/>
            <person name="Pelletier E."/>
            <person name="Niang G."/>
            <person name="Scheremetjew M."/>
            <person name="Finn R."/>
            <person name="Kale V."/>
            <person name="Holt S."/>
            <person name="Cochrane G."/>
            <person name="Meng A."/>
            <person name="Brown T."/>
            <person name="Cohen L."/>
        </authorList>
    </citation>
    <scope>NUCLEOTIDE SEQUENCE</scope>
    <source>
        <strain evidence="10">GSO104</strain>
    </source>
</reference>
<sequence length="417" mass="47203">MSEEKTATLLERIGGEPALEAAVDEFYKRLLADNTLEHFFESISIKELKEHQRKFLRLAFTKIPESIDVEKLMLGKHQRLFLMGLNEKHFDSVATHFVETLQHLGVPKNLIDEAVGIIGPLRPIFEQGAAKAKEAEKDEEKKSEEFLLHRLGGDDALEAAVDEFYDRLLADTSLAQFFDGIAMDNLKDHQRKFLRLAFTKIPESVDVEKLLMDKHALLFEMGLNATHFDSVAGHFVGTLQHLGVAQELIDEAVGIVAPLRGIFEKGAEKAKWDDKKDDYLLTKIGGDAALTAAVDEFYNRLLADKSLSKFFEGIRLDTLKGHQRKFMRMAFTKIPDDIDVEQMMFKKHFHLFQKGLDETHFDSVATHFVETLQHLGVAQELIDEAVGIIAPLRGVFVKGGESKKRRMSRIDSRSQVS</sequence>
<dbReference type="GO" id="GO:0045454">
    <property type="term" value="P:cell redox homeostasis"/>
    <property type="evidence" value="ECO:0007669"/>
    <property type="project" value="TreeGrafter"/>
</dbReference>
<proteinExistence type="predicted"/>
<evidence type="ECO:0008006" key="11">
    <source>
        <dbReference type="Google" id="ProtNLM"/>
    </source>
</evidence>
<evidence type="ECO:0000256" key="7">
    <source>
        <dbReference type="ARBA" id="ARBA00023004"/>
    </source>
</evidence>
<evidence type="ECO:0000256" key="5">
    <source>
        <dbReference type="ARBA" id="ARBA00022862"/>
    </source>
</evidence>
<evidence type="ECO:0000256" key="2">
    <source>
        <dbReference type="ARBA" id="ARBA00022559"/>
    </source>
</evidence>
<dbReference type="InterPro" id="IPR050924">
    <property type="entry name" value="Peroxiredoxin_BCP/PrxQ"/>
</dbReference>
<dbReference type="InterPro" id="IPR012292">
    <property type="entry name" value="Globin/Proto"/>
</dbReference>
<keyword evidence="8" id="KW-1015">Disulfide bond</keyword>
<keyword evidence="6" id="KW-0560">Oxidoreductase</keyword>
<keyword evidence="3" id="KW-0349">Heme</keyword>
<evidence type="ECO:0000256" key="9">
    <source>
        <dbReference type="ARBA" id="ARBA00023284"/>
    </source>
</evidence>
<dbReference type="PANTHER" id="PTHR42801:SF5">
    <property type="entry name" value="GROUP 1 TRUNCATED HEMOGLOBIN GLBN"/>
    <property type="match status" value="1"/>
</dbReference>
<evidence type="ECO:0000256" key="4">
    <source>
        <dbReference type="ARBA" id="ARBA00022723"/>
    </source>
</evidence>
<evidence type="ECO:0000256" key="8">
    <source>
        <dbReference type="ARBA" id="ARBA00023157"/>
    </source>
</evidence>
<dbReference type="Pfam" id="PF01152">
    <property type="entry name" value="Bac_globin"/>
    <property type="match status" value="3"/>
</dbReference>
<keyword evidence="4" id="KW-0479">Metal-binding</keyword>
<dbReference type="Gene3D" id="1.10.490.10">
    <property type="entry name" value="Globins"/>
    <property type="match status" value="3"/>
</dbReference>
<keyword evidence="9" id="KW-0676">Redox-active center</keyword>
<dbReference type="GO" id="GO:0019825">
    <property type="term" value="F:oxygen binding"/>
    <property type="evidence" value="ECO:0007669"/>
    <property type="project" value="InterPro"/>
</dbReference>
<dbReference type="GO" id="GO:0020037">
    <property type="term" value="F:heme binding"/>
    <property type="evidence" value="ECO:0007669"/>
    <property type="project" value="InterPro"/>
</dbReference>
<dbReference type="GO" id="GO:0046872">
    <property type="term" value="F:metal ion binding"/>
    <property type="evidence" value="ECO:0007669"/>
    <property type="project" value="UniProtKB-KW"/>
</dbReference>
<organism evidence="10">
    <name type="scientific">Ditylum brightwellii</name>
    <dbReference type="NCBI Taxonomy" id="49249"/>
    <lineage>
        <taxon>Eukaryota</taxon>
        <taxon>Sar</taxon>
        <taxon>Stramenopiles</taxon>
        <taxon>Ochrophyta</taxon>
        <taxon>Bacillariophyta</taxon>
        <taxon>Mediophyceae</taxon>
        <taxon>Lithodesmiophycidae</taxon>
        <taxon>Lithodesmiales</taxon>
        <taxon>Lithodesmiaceae</taxon>
        <taxon>Ditylum</taxon>
    </lineage>
</organism>
<evidence type="ECO:0000313" key="10">
    <source>
        <dbReference type="EMBL" id="CAE4583104.1"/>
    </source>
</evidence>